<dbReference type="AlphaFoldDB" id="A0A1C9CG48"/>
<geneLocation type="plastid" evidence="2"/>
<proteinExistence type="predicted"/>
<dbReference type="InterPro" id="IPR037215">
    <property type="entry name" value="GUN4-like_sf"/>
</dbReference>
<dbReference type="Gene3D" id="1.25.40.620">
    <property type="match status" value="1"/>
</dbReference>
<evidence type="ECO:0000259" key="1">
    <source>
        <dbReference type="Pfam" id="PF05419"/>
    </source>
</evidence>
<dbReference type="GeneID" id="29070006"/>
<dbReference type="PANTHER" id="PTHR34800">
    <property type="entry name" value="TETRAPYRROLE-BINDING PROTEIN, CHLOROPLASTIC"/>
    <property type="match status" value="1"/>
</dbReference>
<dbReference type="PANTHER" id="PTHR34800:SF1">
    <property type="entry name" value="TETRAPYRROLE-BINDING PROTEIN, CHLOROPLASTIC"/>
    <property type="match status" value="1"/>
</dbReference>
<feature type="domain" description="GUN4-like" evidence="1">
    <location>
        <begin position="97"/>
        <end position="235"/>
    </location>
</feature>
<evidence type="ECO:0000313" key="2">
    <source>
        <dbReference type="EMBL" id="AOM67342.1"/>
    </source>
</evidence>
<dbReference type="InterPro" id="IPR008629">
    <property type="entry name" value="GUN4-like"/>
</dbReference>
<name>A0A1C9CG48_9FLOR</name>
<dbReference type="Pfam" id="PF05419">
    <property type="entry name" value="GUN4"/>
    <property type="match status" value="1"/>
</dbReference>
<gene>
    <name evidence="2" type="primary">ycf53</name>
    <name evidence="2" type="ORF">Hrub_098</name>
</gene>
<dbReference type="SUPFAM" id="SSF140869">
    <property type="entry name" value="GUN4-like"/>
    <property type="match status" value="1"/>
</dbReference>
<sequence>MIVNIIKKKVTSLQDVVCQQYSSHTPTAIIMVNKLSKDPVGGLDSLLMFLLIRKMQQNWAANYIDGLIYEALIKQPPCRIKNVLTNTFGSGIVLLRSQKNIDYLPLQELLIHKQFQAANALTHDKLRELSSLYHGERSWLYFTDISSLPVIDLHTIDNLWRTHSLNKFGFSIQRQIWLAGNKDWNKLWNTIGWKIDHVLCRYPNDFQWDISGPIGHLPLFNQLYGVQPMLALFKHKAWKC</sequence>
<dbReference type="CDD" id="cd16383">
    <property type="entry name" value="GUN4"/>
    <property type="match status" value="1"/>
</dbReference>
<reference evidence="2" key="1">
    <citation type="journal article" date="2016" name="BMC Biol.">
        <title>Parallel evolution of highly conserved plastid genome architecture in red seaweeds and seed plants.</title>
        <authorList>
            <person name="Lee J."/>
            <person name="Cho C.H."/>
            <person name="Park S.I."/>
            <person name="Choi J.W."/>
            <person name="Song H.S."/>
            <person name="West J.A."/>
            <person name="Bhattacharya D."/>
            <person name="Yoon H.S."/>
        </authorList>
    </citation>
    <scope>NUCLEOTIDE SEQUENCE</scope>
</reference>
<protein>
    <recommendedName>
        <fullName evidence="1">GUN4-like domain-containing protein</fullName>
    </recommendedName>
</protein>
<organism evidence="2">
    <name type="scientific">Hildenbrandia rubra</name>
    <dbReference type="NCBI Taxonomy" id="31481"/>
    <lineage>
        <taxon>Eukaryota</taxon>
        <taxon>Rhodophyta</taxon>
        <taxon>Florideophyceae</taxon>
        <taxon>Hildenbrandiophycidae</taxon>
        <taxon>Hildenbrandiales</taxon>
        <taxon>Hildenbrandiaceae</taxon>
        <taxon>Hildenbrandia</taxon>
    </lineage>
</organism>
<dbReference type="EMBL" id="KX284724">
    <property type="protein sequence ID" value="AOM67342.1"/>
    <property type="molecule type" value="Genomic_DNA"/>
</dbReference>
<dbReference type="Gene3D" id="1.10.10.1770">
    <property type="entry name" value="Gun4-like"/>
    <property type="match status" value="1"/>
</dbReference>
<keyword evidence="2" id="KW-0934">Plastid</keyword>
<dbReference type="GO" id="GO:0046906">
    <property type="term" value="F:tetrapyrrole binding"/>
    <property type="evidence" value="ECO:0007669"/>
    <property type="project" value="TreeGrafter"/>
</dbReference>
<accession>A0A1C9CG48</accession>
<dbReference type="RefSeq" id="YP_009294100.1">
    <property type="nucleotide sequence ID" value="NC_031146.1"/>
</dbReference>